<keyword evidence="4 13" id="KW-1003">Cell membrane</keyword>
<comment type="catalytic activity">
    <reaction evidence="13">
        <text>Zn(2+)(in) = Zn(2+)(out)</text>
        <dbReference type="Rhea" id="RHEA:29351"/>
        <dbReference type="ChEBI" id="CHEBI:29105"/>
    </reaction>
</comment>
<keyword evidence="10" id="KW-0408">Iron</keyword>
<feature type="transmembrane region" description="Helical" evidence="13">
    <location>
        <begin position="37"/>
        <end position="54"/>
    </location>
</feature>
<evidence type="ECO:0000256" key="2">
    <source>
        <dbReference type="ARBA" id="ARBA00009703"/>
    </source>
</evidence>
<comment type="caution">
    <text evidence="15">The sequence shown here is derived from an EMBL/GenBank/DDBJ whole genome shotgun (WGS) entry which is preliminary data.</text>
</comment>
<comment type="function">
    <text evidence="13">Mediates zinc uptake. May also transport other divalent cations.</text>
</comment>
<evidence type="ECO:0000256" key="8">
    <source>
        <dbReference type="ARBA" id="ARBA00022906"/>
    </source>
</evidence>
<dbReference type="HAMAP" id="MF_00548">
    <property type="entry name" value="ZupT"/>
    <property type="match status" value="1"/>
</dbReference>
<protein>
    <recommendedName>
        <fullName evidence="13">Zinc transporter ZupT</fullName>
    </recommendedName>
</protein>
<name>A0AAJ0XGX3_HALSE</name>
<proteinExistence type="inferred from homology"/>
<reference evidence="15" key="1">
    <citation type="submission" date="2017-05" db="EMBL/GenBank/DDBJ databases">
        <authorList>
            <person name="Imhoff J.F."/>
            <person name="Rahn T."/>
            <person name="Kuenzel S."/>
            <person name="Neulinger S.C."/>
        </authorList>
    </citation>
    <scope>NUCLEOTIDE SEQUENCE</scope>
    <source>
        <strain evidence="15">DSM 4395</strain>
    </source>
</reference>
<feature type="transmembrane region" description="Helical" evidence="13">
    <location>
        <begin position="6"/>
        <end position="30"/>
    </location>
</feature>
<feature type="transmembrane region" description="Helical" evidence="13">
    <location>
        <begin position="74"/>
        <end position="94"/>
    </location>
</feature>
<evidence type="ECO:0000256" key="6">
    <source>
        <dbReference type="ARBA" id="ARBA00022723"/>
    </source>
</evidence>
<keyword evidence="9 13" id="KW-1133">Transmembrane helix</keyword>
<comment type="similarity">
    <text evidence="2 13">Belongs to the ZIP transporter (TC 2.A.5) family. ZupT subfamily.</text>
</comment>
<feature type="binding site" description="M2 metal binding site" evidence="13">
    <location>
        <position position="198"/>
    </location>
    <ligand>
        <name>Fe(2+)</name>
        <dbReference type="ChEBI" id="CHEBI:29033"/>
    </ligand>
</feature>
<keyword evidence="11 13" id="KW-0406">Ion transport</keyword>
<feature type="binding site" description="M2 metal binding site" evidence="13">
    <location>
        <position position="195"/>
    </location>
    <ligand>
        <name>Fe(2+)</name>
        <dbReference type="ChEBI" id="CHEBI:29033"/>
    </ligand>
</feature>
<feature type="binding site" description="M1 metal binding site" evidence="13">
    <location>
        <position position="169"/>
    </location>
    <ligand>
        <name>Zn(2+)</name>
        <dbReference type="ChEBI" id="CHEBI:29105"/>
    </ligand>
</feature>
<evidence type="ECO:0000256" key="3">
    <source>
        <dbReference type="ARBA" id="ARBA00022448"/>
    </source>
</evidence>
<dbReference type="RefSeq" id="WP_201246347.1">
    <property type="nucleotide sequence ID" value="NZ_NHSF01000065.1"/>
</dbReference>
<dbReference type="Proteomes" id="UP001296967">
    <property type="component" value="Unassembled WGS sequence"/>
</dbReference>
<feature type="binding site" description="M1 metal binding site" evidence="13">
    <location>
        <position position="194"/>
    </location>
    <ligand>
        <name>Zn(2+)</name>
        <dbReference type="ChEBI" id="CHEBI:29105"/>
    </ligand>
</feature>
<feature type="binding site" description="M2 metal binding site" evidence="13">
    <location>
        <position position="227"/>
    </location>
    <ligand>
        <name>Fe(2+)</name>
        <dbReference type="ChEBI" id="CHEBI:29033"/>
    </ligand>
</feature>
<evidence type="ECO:0000256" key="9">
    <source>
        <dbReference type="ARBA" id="ARBA00022989"/>
    </source>
</evidence>
<dbReference type="GO" id="GO:0046872">
    <property type="term" value="F:metal ion binding"/>
    <property type="evidence" value="ECO:0007669"/>
    <property type="project" value="UniProtKB-KW"/>
</dbReference>
<dbReference type="PANTHER" id="PTHR11040:SF205">
    <property type="entry name" value="ZINC TRANSPORTER ZUPT"/>
    <property type="match status" value="1"/>
</dbReference>
<keyword evidence="16" id="KW-1185">Reference proteome</keyword>
<dbReference type="InterPro" id="IPR003689">
    <property type="entry name" value="ZIP"/>
</dbReference>
<evidence type="ECO:0000256" key="7">
    <source>
        <dbReference type="ARBA" id="ARBA00022833"/>
    </source>
</evidence>
<dbReference type="GO" id="GO:0005385">
    <property type="term" value="F:zinc ion transmembrane transporter activity"/>
    <property type="evidence" value="ECO:0007669"/>
    <property type="project" value="UniProtKB-UniRule"/>
</dbReference>
<dbReference type="InterPro" id="IPR023498">
    <property type="entry name" value="Zn_transptr_ZupT"/>
</dbReference>
<sequence>MDATSIGPALLLTLLAGLATAIGSVIAFFAPRANIRFLGVALGFSAGVMIYVSFVELLPSGVDALEEISSAPQTIAVVALFVGMLLVAVIDRSVPLGYNPHEMRSPNTLDSPGTRSAPGTQGPSSSGVNAEASGSKETGSSENEAVGAEPLMNVGLLTAAVITLHNLPEGLATLLTSMQDIDLGIPVALAVGIHNIPEGIAVSVPVYYATGSRWQAFGWSALSGLSEPIGALLGLLLLSGFWSQALLGLSLAAVAGIMIFISFDVLLPSAETYGEHHPTVYALVAGMAVMALSLLLL</sequence>
<evidence type="ECO:0000256" key="12">
    <source>
        <dbReference type="ARBA" id="ARBA00023136"/>
    </source>
</evidence>
<keyword evidence="3 13" id="KW-0813">Transport</keyword>
<dbReference type="Pfam" id="PF02535">
    <property type="entry name" value="Zip"/>
    <property type="match status" value="2"/>
</dbReference>
<comment type="subcellular location">
    <subcellularLocation>
        <location evidence="1 13">Cell membrane</location>
        <topology evidence="1 13">Multi-pass membrane protein</topology>
    </subcellularLocation>
</comment>
<accession>A0AAJ0XGX3</accession>
<keyword evidence="8 13" id="KW-0864">Zinc transport</keyword>
<feature type="binding site" description="M2 metal binding site" evidence="13">
    <location>
        <position position="169"/>
    </location>
    <ligand>
        <name>Fe(2+)</name>
        <dbReference type="ChEBI" id="CHEBI:29033"/>
    </ligand>
</feature>
<evidence type="ECO:0000256" key="10">
    <source>
        <dbReference type="ARBA" id="ARBA00023004"/>
    </source>
</evidence>
<evidence type="ECO:0000256" key="11">
    <source>
        <dbReference type="ARBA" id="ARBA00023065"/>
    </source>
</evidence>
<feature type="transmembrane region" description="Helical" evidence="13">
    <location>
        <begin position="279"/>
        <end position="296"/>
    </location>
</feature>
<organism evidence="15 16">
    <name type="scientific">Halochromatium salexigens</name>
    <name type="common">Chromatium salexigens</name>
    <dbReference type="NCBI Taxonomy" id="49447"/>
    <lineage>
        <taxon>Bacteria</taxon>
        <taxon>Pseudomonadati</taxon>
        <taxon>Pseudomonadota</taxon>
        <taxon>Gammaproteobacteria</taxon>
        <taxon>Chromatiales</taxon>
        <taxon>Chromatiaceae</taxon>
        <taxon>Halochromatium</taxon>
    </lineage>
</organism>
<feature type="transmembrane region" description="Helical" evidence="13">
    <location>
        <begin position="187"/>
        <end position="210"/>
    </location>
</feature>
<keyword evidence="12 13" id="KW-0472">Membrane</keyword>
<dbReference type="NCBIfam" id="NF003243">
    <property type="entry name" value="PRK04201.1"/>
    <property type="match status" value="1"/>
</dbReference>
<keyword evidence="6" id="KW-0479">Metal-binding</keyword>
<reference evidence="15" key="2">
    <citation type="journal article" date="2020" name="Microorganisms">
        <title>Osmotic Adaptation and Compatible Solute Biosynthesis of Phototrophic Bacteria as Revealed from Genome Analyses.</title>
        <authorList>
            <person name="Imhoff J.F."/>
            <person name="Rahn T."/>
            <person name="Kunzel S."/>
            <person name="Keller A."/>
            <person name="Neulinger S.C."/>
        </authorList>
    </citation>
    <scope>NUCLEOTIDE SEQUENCE</scope>
    <source>
        <strain evidence="15">DSM 4395</strain>
    </source>
</reference>
<evidence type="ECO:0000256" key="14">
    <source>
        <dbReference type="SAM" id="MobiDB-lite"/>
    </source>
</evidence>
<dbReference type="EMBL" id="NHSF01000065">
    <property type="protein sequence ID" value="MBK5931516.1"/>
    <property type="molecule type" value="Genomic_DNA"/>
</dbReference>
<feature type="binding site" description="M2 metal binding site" evidence="13">
    <location>
        <position position="166"/>
    </location>
    <ligand>
        <name>Fe(2+)</name>
        <dbReference type="ChEBI" id="CHEBI:29033"/>
    </ligand>
</feature>
<keyword evidence="7 13" id="KW-0862">Zinc</keyword>
<feature type="region of interest" description="Disordered" evidence="14">
    <location>
        <begin position="101"/>
        <end position="145"/>
    </location>
</feature>
<evidence type="ECO:0000256" key="1">
    <source>
        <dbReference type="ARBA" id="ARBA00004651"/>
    </source>
</evidence>
<feature type="binding site" description="M1 metal binding site" evidence="13">
    <location>
        <position position="198"/>
    </location>
    <ligand>
        <name>Zn(2+)</name>
        <dbReference type="ChEBI" id="CHEBI:29105"/>
    </ligand>
</feature>
<evidence type="ECO:0000313" key="16">
    <source>
        <dbReference type="Proteomes" id="UP001296967"/>
    </source>
</evidence>
<feature type="transmembrane region" description="Helical" evidence="13">
    <location>
        <begin position="245"/>
        <end position="267"/>
    </location>
</feature>
<dbReference type="AlphaFoldDB" id="A0AAJ0XGX3"/>
<evidence type="ECO:0000256" key="4">
    <source>
        <dbReference type="ARBA" id="ARBA00022475"/>
    </source>
</evidence>
<evidence type="ECO:0000256" key="13">
    <source>
        <dbReference type="HAMAP-Rule" id="MF_00548"/>
    </source>
</evidence>
<keyword evidence="5 13" id="KW-0812">Transmembrane</keyword>
<feature type="compositionally biased region" description="Polar residues" evidence="14">
    <location>
        <begin position="105"/>
        <end position="128"/>
    </location>
</feature>
<gene>
    <name evidence="13" type="primary">zupT</name>
    <name evidence="15" type="ORF">CCR82_13565</name>
</gene>
<evidence type="ECO:0000313" key="15">
    <source>
        <dbReference type="EMBL" id="MBK5931516.1"/>
    </source>
</evidence>
<feature type="transmembrane region" description="Helical" evidence="13">
    <location>
        <begin position="216"/>
        <end position="238"/>
    </location>
</feature>
<evidence type="ECO:0000256" key="5">
    <source>
        <dbReference type="ARBA" id="ARBA00022692"/>
    </source>
</evidence>
<dbReference type="GO" id="GO:0005886">
    <property type="term" value="C:plasma membrane"/>
    <property type="evidence" value="ECO:0007669"/>
    <property type="project" value="UniProtKB-SubCell"/>
</dbReference>
<dbReference type="PANTHER" id="PTHR11040">
    <property type="entry name" value="ZINC/IRON TRANSPORTER"/>
    <property type="match status" value="1"/>
</dbReference>